<evidence type="ECO:0000259" key="3">
    <source>
        <dbReference type="SMART" id="SM00093"/>
    </source>
</evidence>
<feature type="domain" description="Serpin" evidence="3">
    <location>
        <begin position="71"/>
        <end position="432"/>
    </location>
</feature>
<dbReference type="PANTHER" id="PTHR11461:SF211">
    <property type="entry name" value="GH10112P-RELATED"/>
    <property type="match status" value="1"/>
</dbReference>
<evidence type="ECO:0000313" key="4">
    <source>
        <dbReference type="EMBL" id="QUW03457.1"/>
    </source>
</evidence>
<dbReference type="Pfam" id="PF00079">
    <property type="entry name" value="Serpin"/>
    <property type="match status" value="1"/>
</dbReference>
<dbReference type="Proteomes" id="UP000676506">
    <property type="component" value="Chromosome 1"/>
</dbReference>
<protein>
    <submittedName>
        <fullName evidence="4">Serpin family protein</fullName>
    </submittedName>
</protein>
<dbReference type="InterPro" id="IPR000215">
    <property type="entry name" value="Serpin_fam"/>
</dbReference>
<dbReference type="InterPro" id="IPR036186">
    <property type="entry name" value="Serpin_sf"/>
</dbReference>
<keyword evidence="5" id="KW-1185">Reference proteome</keyword>
<organism evidence="4 5">
    <name type="scientific">Chloracidobacterium validum</name>
    <dbReference type="NCBI Taxonomy" id="2821543"/>
    <lineage>
        <taxon>Bacteria</taxon>
        <taxon>Pseudomonadati</taxon>
        <taxon>Acidobacteriota</taxon>
        <taxon>Terriglobia</taxon>
        <taxon>Terriglobales</taxon>
        <taxon>Acidobacteriaceae</taxon>
        <taxon>Chloracidobacterium</taxon>
    </lineage>
</organism>
<feature type="region of interest" description="Disordered" evidence="2">
    <location>
        <begin position="26"/>
        <end position="60"/>
    </location>
</feature>
<dbReference type="InterPro" id="IPR023795">
    <property type="entry name" value="Serpin_CS"/>
</dbReference>
<name>A0ABX8B950_9BACT</name>
<dbReference type="SMART" id="SM00093">
    <property type="entry name" value="SERPIN"/>
    <property type="match status" value="1"/>
</dbReference>
<dbReference type="Gene3D" id="3.30.497.10">
    <property type="entry name" value="Antithrombin, subunit I, domain 2"/>
    <property type="match status" value="1"/>
</dbReference>
<proteinExistence type="inferred from homology"/>
<sequence length="436" mass="47248">MPTFPRLLTVLVLALFLVTSHDAFGQKRKRRPVSRPTSGSPVVASPISKESSMNPATAPQEAAGGVNRFAVALHRRLGQQTDGNLFFSPYSISSALAMTALGARGATLSEMNTALQFPSGIPHAAFTAQDNLIKTPNAPYVLAVANALWGQRGLGFASDFLAATKTYYGAGFEEVDFQGNPEGSRTRINDWVAGQTKGRIPDLLPPGFVTPLTRLVLTNAIYFKGDWATAFNRDGTNEQDRFQLARGGTTTVAMMNRTGRYAHFDGGTFQALTLPYRGQELAMVILLPNTTDGLPALEQSLTAERLQEVTTKAIAREVQVSIPRFKLTLRVDSLVNDLKALGMPLPFTESADFSAMTKQTKLWIDGVVHKAFIEVNEEGTEAAAATGVGMRTTSIAVEPVRPLVFRADHPFLFVIRDNRSGAVLFMGRVMNPSAQN</sequence>
<accession>A0ABX8B950</accession>
<dbReference type="CDD" id="cd19590">
    <property type="entry name" value="serpin_thermopin-like"/>
    <property type="match status" value="1"/>
</dbReference>
<dbReference type="RefSeq" id="WP_211429348.1">
    <property type="nucleotide sequence ID" value="NZ_CP072648.1"/>
</dbReference>
<gene>
    <name evidence="4" type="ORF">J8C06_03185</name>
</gene>
<dbReference type="InterPro" id="IPR023796">
    <property type="entry name" value="Serpin_dom"/>
</dbReference>
<feature type="compositionally biased region" description="Polar residues" evidence="2">
    <location>
        <begin position="48"/>
        <end position="57"/>
    </location>
</feature>
<dbReference type="InterPro" id="IPR042178">
    <property type="entry name" value="Serpin_sf_1"/>
</dbReference>
<evidence type="ECO:0000256" key="2">
    <source>
        <dbReference type="SAM" id="MobiDB-lite"/>
    </source>
</evidence>
<dbReference type="PROSITE" id="PS00284">
    <property type="entry name" value="SERPIN"/>
    <property type="match status" value="1"/>
</dbReference>
<dbReference type="SUPFAM" id="SSF56574">
    <property type="entry name" value="Serpins"/>
    <property type="match status" value="1"/>
</dbReference>
<reference evidence="4 5" key="1">
    <citation type="submission" date="2021-03" db="EMBL/GenBank/DDBJ databases">
        <title>Genomic and phenotypic characterization of Chloracidobacterium isolates provides evidence for multiple species.</title>
        <authorList>
            <person name="Saini M.K."/>
            <person name="Costas A.M.G."/>
            <person name="Tank M."/>
            <person name="Bryant D.A."/>
        </authorList>
    </citation>
    <scope>NUCLEOTIDE SEQUENCE [LARGE SCALE GENOMIC DNA]</scope>
    <source>
        <strain evidence="4 5">BV2-C</strain>
    </source>
</reference>
<evidence type="ECO:0000313" key="5">
    <source>
        <dbReference type="Proteomes" id="UP000676506"/>
    </source>
</evidence>
<dbReference type="InterPro" id="IPR042185">
    <property type="entry name" value="Serpin_sf_2"/>
</dbReference>
<comment type="similarity">
    <text evidence="1">Belongs to the serpin family.</text>
</comment>
<dbReference type="PANTHER" id="PTHR11461">
    <property type="entry name" value="SERINE PROTEASE INHIBITOR, SERPIN"/>
    <property type="match status" value="1"/>
</dbReference>
<evidence type="ECO:0000256" key="1">
    <source>
        <dbReference type="RuleBase" id="RU000411"/>
    </source>
</evidence>
<dbReference type="Gene3D" id="2.30.39.10">
    <property type="entry name" value="Alpha-1-antitrypsin, domain 1"/>
    <property type="match status" value="1"/>
</dbReference>
<dbReference type="EMBL" id="CP072648">
    <property type="protein sequence ID" value="QUW03457.1"/>
    <property type="molecule type" value="Genomic_DNA"/>
</dbReference>